<dbReference type="EMBL" id="CP064812">
    <property type="protein sequence ID" value="QPG73012.1"/>
    <property type="molecule type" value="Genomic_DNA"/>
</dbReference>
<dbReference type="AlphaFoldDB" id="A0A875RYM0"/>
<reference evidence="2" key="1">
    <citation type="submission" date="2020-10" db="EMBL/GenBank/DDBJ databases">
        <authorList>
            <person name="Roach M.J.R."/>
        </authorList>
    </citation>
    <scope>NUCLEOTIDE SEQUENCE</scope>
    <source>
        <strain evidence="2">CBS 1945</strain>
    </source>
</reference>
<dbReference type="RefSeq" id="XP_038776577.1">
    <property type="nucleotide sequence ID" value="XM_038920649.1"/>
</dbReference>
<feature type="region of interest" description="Disordered" evidence="1">
    <location>
        <begin position="1"/>
        <end position="211"/>
    </location>
</feature>
<dbReference type="KEGG" id="bnn:FOA43_000316"/>
<feature type="compositionally biased region" description="Acidic residues" evidence="1">
    <location>
        <begin position="185"/>
        <end position="207"/>
    </location>
</feature>
<evidence type="ECO:0000256" key="1">
    <source>
        <dbReference type="SAM" id="MobiDB-lite"/>
    </source>
</evidence>
<sequence>MFTKSRDRSESHGSKDSLNDFLTGSRSSLELRPVSTVRRNHGDSMDEGSLKSSATGSSSIPELAVPLSTQSTKSKTRNGHSYSASIDTSLSQGSNESNTDLDALDTDSTDEFHSIRDMEVYSDSPSGKDNDGDHSDSRIASGNNYIDHRRMVSPLTSLEFLPVGSSRNTESNEKNSSESVGEGITSEDSEDETDDIDTYDGEGDDAPGADHIPLFGEKKIGDEMPSVSQKVDNQDRLYETLNILNDVRKLREMKFFDAKYNEKMIDLKKAQVGMMVDMIQMNENSFREFYEVWDALEDRGEEEEREVEEEKEQKKHKFRKKKSEHQDKPLVHLDINESALFGQLGERNEVVSQDIDKIKDSVKQIDEYTKGLWDS</sequence>
<proteinExistence type="predicted"/>
<organism evidence="2 3">
    <name type="scientific">Eeniella nana</name>
    <name type="common">Yeast</name>
    <name type="synonym">Brettanomyces nanus</name>
    <dbReference type="NCBI Taxonomy" id="13502"/>
    <lineage>
        <taxon>Eukaryota</taxon>
        <taxon>Fungi</taxon>
        <taxon>Dikarya</taxon>
        <taxon>Ascomycota</taxon>
        <taxon>Saccharomycotina</taxon>
        <taxon>Pichiomycetes</taxon>
        <taxon>Pichiales</taxon>
        <taxon>Pichiaceae</taxon>
        <taxon>Brettanomyces</taxon>
    </lineage>
</organism>
<feature type="compositionally biased region" description="Basic residues" evidence="1">
    <location>
        <begin position="314"/>
        <end position="323"/>
    </location>
</feature>
<dbReference type="OrthoDB" id="3997890at2759"/>
<protein>
    <submittedName>
        <fullName evidence="2">Uncharacterized protein</fullName>
    </submittedName>
</protein>
<evidence type="ECO:0000313" key="3">
    <source>
        <dbReference type="Proteomes" id="UP000662931"/>
    </source>
</evidence>
<evidence type="ECO:0000313" key="2">
    <source>
        <dbReference type="EMBL" id="QPG73012.1"/>
    </source>
</evidence>
<name>A0A875RYM0_EENNA</name>
<dbReference type="Proteomes" id="UP000662931">
    <property type="component" value="Chromosome 1"/>
</dbReference>
<feature type="compositionally biased region" description="Basic and acidic residues" evidence="1">
    <location>
        <begin position="110"/>
        <end position="119"/>
    </location>
</feature>
<gene>
    <name evidence="2" type="ORF">FOA43_000316</name>
</gene>
<feature type="compositionally biased region" description="Basic and acidic residues" evidence="1">
    <location>
        <begin position="1"/>
        <end position="18"/>
    </location>
</feature>
<feature type="compositionally biased region" description="Polar residues" evidence="1">
    <location>
        <begin position="67"/>
        <end position="98"/>
    </location>
</feature>
<feature type="region of interest" description="Disordered" evidence="1">
    <location>
        <begin position="302"/>
        <end position="330"/>
    </location>
</feature>
<accession>A0A875RYM0</accession>
<feature type="compositionally biased region" description="Basic and acidic residues" evidence="1">
    <location>
        <begin position="126"/>
        <end position="137"/>
    </location>
</feature>
<keyword evidence="3" id="KW-1185">Reference proteome</keyword>
<feature type="compositionally biased region" description="Low complexity" evidence="1">
    <location>
        <begin position="50"/>
        <end position="59"/>
    </location>
</feature>
<dbReference type="GeneID" id="62193717"/>